<accession>A0A1F6VHS8</accession>
<evidence type="ECO:0000259" key="1">
    <source>
        <dbReference type="Pfam" id="PF01464"/>
    </source>
</evidence>
<dbReference type="InterPro" id="IPR023346">
    <property type="entry name" value="Lysozyme-like_dom_sf"/>
</dbReference>
<proteinExistence type="predicted"/>
<dbReference type="Pfam" id="PF01464">
    <property type="entry name" value="SLT"/>
    <property type="match status" value="1"/>
</dbReference>
<gene>
    <name evidence="2" type="ORF">A2824_00760</name>
</gene>
<protein>
    <recommendedName>
        <fullName evidence="1">Transglycosylase SLT domain-containing protein</fullName>
    </recommendedName>
</protein>
<dbReference type="AlphaFoldDB" id="A0A1F6VHS8"/>
<dbReference type="InterPro" id="IPR008258">
    <property type="entry name" value="Transglycosylase_SLT_dom_1"/>
</dbReference>
<comment type="caution">
    <text evidence="2">The sequence shown here is derived from an EMBL/GenBank/DDBJ whole genome shotgun (WGS) entry which is preliminary data.</text>
</comment>
<evidence type="ECO:0000313" key="3">
    <source>
        <dbReference type="Proteomes" id="UP000178059"/>
    </source>
</evidence>
<feature type="domain" description="Transglycosylase SLT" evidence="1">
    <location>
        <begin position="104"/>
        <end position="214"/>
    </location>
</feature>
<dbReference type="STRING" id="1801743.A2824_00760"/>
<reference evidence="2 3" key="1">
    <citation type="journal article" date="2016" name="Nat. Commun.">
        <title>Thousands of microbial genomes shed light on interconnected biogeochemical processes in an aquifer system.</title>
        <authorList>
            <person name="Anantharaman K."/>
            <person name="Brown C.T."/>
            <person name="Hug L.A."/>
            <person name="Sharon I."/>
            <person name="Castelle C.J."/>
            <person name="Probst A.J."/>
            <person name="Thomas B.C."/>
            <person name="Singh A."/>
            <person name="Wilkins M.J."/>
            <person name="Karaoz U."/>
            <person name="Brodie E.L."/>
            <person name="Williams K.H."/>
            <person name="Hubbard S.S."/>
            <person name="Banfield J.F."/>
        </authorList>
    </citation>
    <scope>NUCLEOTIDE SEQUENCE [LARGE SCALE GENOMIC DNA]</scope>
</reference>
<dbReference type="EMBL" id="MFTT01000034">
    <property type="protein sequence ID" value="OGI69095.1"/>
    <property type="molecule type" value="Genomic_DNA"/>
</dbReference>
<dbReference type="Gene3D" id="1.10.530.10">
    <property type="match status" value="1"/>
</dbReference>
<evidence type="ECO:0000313" key="2">
    <source>
        <dbReference type="EMBL" id="OGI69095.1"/>
    </source>
</evidence>
<name>A0A1F6VHS8_9BACT</name>
<dbReference type="SUPFAM" id="SSF53955">
    <property type="entry name" value="Lysozyme-like"/>
    <property type="match status" value="1"/>
</dbReference>
<organism evidence="2 3">
    <name type="scientific">Candidatus Nomurabacteria bacterium RIFCSPHIGHO2_01_FULL_42_16</name>
    <dbReference type="NCBI Taxonomy" id="1801743"/>
    <lineage>
        <taxon>Bacteria</taxon>
        <taxon>Candidatus Nomuraibacteriota</taxon>
    </lineage>
</organism>
<sequence length="428" mass="48623">MKNMLIIIIMAFVSIDTEAQQRPKKPFEPSAFSTDIRLGYMAGKIELTDHALLNLENYLVDGHFFSLLRSVRAENAPGQVKYYQEIFYEAEDSTDVPTLRGQGVCFTESYGDSLAYNKFSGAAGVAQFMKSTGARYGLPITYKIVLRKNSEGRFYKQRVIDKDYRYDPEKSILAACQYLSDMANICGPGPKDAVALDFASAGYHMGEGNLFQVIGLAVAQLEGGEAPKINSRNASYYIEEYGLSWSKIYFMAMPGTPLYRKLFSLKDQSATYLFRVKSAEKLLVLNEREYARVYEATRDGILDSIERVPALFISWYSADSSRFAEYADPTEAQGFIILLNGLFRKVAGGNFQPMEIREITGPFIKVDFFKEPEAKTYFEFMLKRLYGFGFLSYLKMKDHYLIAAPPDEATRKMLSLAWDEAQEYMSRK</sequence>
<dbReference type="Proteomes" id="UP000178059">
    <property type="component" value="Unassembled WGS sequence"/>
</dbReference>